<reference evidence="1" key="1">
    <citation type="journal article" date="2008" name="ISME J.">
        <title>Genomic patterns of recombination, clonal divergence and environment in marine microbial populations.</title>
        <authorList>
            <person name="Konstantinidis K.T."/>
            <person name="Delong E.F."/>
        </authorList>
    </citation>
    <scope>NUCLEOTIDE SEQUENCE</scope>
</reference>
<dbReference type="EMBL" id="EU016630">
    <property type="protein sequence ID" value="ABZ08499.1"/>
    <property type="molecule type" value="Genomic_DNA"/>
</dbReference>
<sequence length="68" mass="7552">MLEINTILVPAIPACLRANSKLVNLSSATPIPFVRNNFFATRSNNSNFFQASLVIKIFSLVIKLESKQ</sequence>
<organism evidence="1">
    <name type="scientific">uncultured marine crenarchaeote HF4000_APKG3D24</name>
    <dbReference type="NCBI Taxonomy" id="455584"/>
    <lineage>
        <taxon>Archaea</taxon>
        <taxon>Nitrososphaerota</taxon>
        <taxon>Nitrososphaeria</taxon>
        <taxon>Nitrosopumilales</taxon>
        <taxon>environmental samples</taxon>
    </lineage>
</organism>
<proteinExistence type="predicted"/>
<name>B3T7E0_9ARCH</name>
<evidence type="ECO:0000313" key="1">
    <source>
        <dbReference type="EMBL" id="ABZ08499.1"/>
    </source>
</evidence>
<accession>B3T7E0</accession>
<protein>
    <submittedName>
        <fullName evidence="1">Uncharacterized protein</fullName>
    </submittedName>
</protein>
<gene>
    <name evidence="1" type="ORF">ALOHA_HF4000APKG3D24ctg2g12</name>
</gene>
<dbReference type="AlphaFoldDB" id="B3T7E0"/>